<dbReference type="AlphaFoldDB" id="A0A520RZK5"/>
<protein>
    <recommendedName>
        <fullName evidence="1">Transglycosylase SLT domain-containing protein</fullName>
    </recommendedName>
</protein>
<name>A0A520RZK5_9GAMM</name>
<dbReference type="InterPro" id="IPR023346">
    <property type="entry name" value="Lysozyme-like_dom_sf"/>
</dbReference>
<dbReference type="PROSITE" id="PS51257">
    <property type="entry name" value="PROKAR_LIPOPROTEIN"/>
    <property type="match status" value="1"/>
</dbReference>
<sequence length="204" mass="23130">MNKVSIIITALFILGGCSSTPPKNQSNLCAIFAEKKSWYKQAHKASKRWGTSIPVMMAFAQQESGFRAKAKPPRKRILWIFPGPRPASAFGFAQAIDSTWRAYKQSTGRRGADRDDFEDAMDFIGWYNDQSQRINKISKTDAYHLYLAYHEGHGGFKRGSFTGKHWLQDVAQKVSSRSDLYAQQLQTCERKLNKGFLRGLLSRG</sequence>
<dbReference type="Proteomes" id="UP000316199">
    <property type="component" value="Unassembled WGS sequence"/>
</dbReference>
<feature type="domain" description="Transglycosylase SLT" evidence="1">
    <location>
        <begin position="6"/>
        <end position="188"/>
    </location>
</feature>
<accession>A0A520RZK5</accession>
<evidence type="ECO:0000313" key="3">
    <source>
        <dbReference type="Proteomes" id="UP000316199"/>
    </source>
</evidence>
<evidence type="ECO:0000313" key="2">
    <source>
        <dbReference type="EMBL" id="RZO75653.1"/>
    </source>
</evidence>
<gene>
    <name evidence="2" type="ORF">EVA68_06430</name>
</gene>
<dbReference type="Gene3D" id="1.10.530.10">
    <property type="match status" value="1"/>
</dbReference>
<dbReference type="EMBL" id="SHAG01000028">
    <property type="protein sequence ID" value="RZO75653.1"/>
    <property type="molecule type" value="Genomic_DNA"/>
</dbReference>
<evidence type="ECO:0000259" key="1">
    <source>
        <dbReference type="Pfam" id="PF19489"/>
    </source>
</evidence>
<proteinExistence type="predicted"/>
<dbReference type="CDD" id="cd00442">
    <property type="entry name" value="Lyz-like"/>
    <property type="match status" value="1"/>
</dbReference>
<organism evidence="2 3">
    <name type="scientific">OM182 bacterium</name>
    <dbReference type="NCBI Taxonomy" id="2510334"/>
    <lineage>
        <taxon>Bacteria</taxon>
        <taxon>Pseudomonadati</taxon>
        <taxon>Pseudomonadota</taxon>
        <taxon>Gammaproteobacteria</taxon>
        <taxon>OMG group</taxon>
        <taxon>OM182 clade</taxon>
    </lineage>
</organism>
<dbReference type="InterPro" id="IPR045795">
    <property type="entry name" value="SLT_4"/>
</dbReference>
<reference evidence="2 3" key="1">
    <citation type="submission" date="2019-02" db="EMBL/GenBank/DDBJ databases">
        <title>Prokaryotic population dynamics and viral predation in marine succession experiment using metagenomics: the confinement effect.</title>
        <authorList>
            <person name="Haro-Moreno J.M."/>
            <person name="Rodriguez-Valera F."/>
            <person name="Lopez-Perez M."/>
        </authorList>
    </citation>
    <scope>NUCLEOTIDE SEQUENCE [LARGE SCALE GENOMIC DNA]</scope>
    <source>
        <strain evidence="2">MED-G157</strain>
    </source>
</reference>
<dbReference type="SUPFAM" id="SSF53955">
    <property type="entry name" value="Lysozyme-like"/>
    <property type="match status" value="1"/>
</dbReference>
<dbReference type="Pfam" id="PF19489">
    <property type="entry name" value="SLT_4"/>
    <property type="match status" value="1"/>
</dbReference>
<comment type="caution">
    <text evidence="2">The sequence shown here is derived from an EMBL/GenBank/DDBJ whole genome shotgun (WGS) entry which is preliminary data.</text>
</comment>